<dbReference type="InterPro" id="IPR003615">
    <property type="entry name" value="HNH_nuc"/>
</dbReference>
<dbReference type="CDD" id="cd00085">
    <property type="entry name" value="HNHc"/>
    <property type="match status" value="1"/>
</dbReference>
<dbReference type="OrthoDB" id="9802901at2"/>
<name>A0A060HYX0_RHIET</name>
<dbReference type="GO" id="GO:0004519">
    <property type="term" value="F:endonuclease activity"/>
    <property type="evidence" value="ECO:0007669"/>
    <property type="project" value="InterPro"/>
</dbReference>
<dbReference type="HOGENOM" id="CLU_1585177_0_0_5"/>
<dbReference type="KEGG" id="rei:IE4771_CH03009"/>
<feature type="domain" description="HNH" evidence="1">
    <location>
        <begin position="53"/>
        <end position="85"/>
    </location>
</feature>
<proteinExistence type="predicted"/>
<dbReference type="GO" id="GO:0003676">
    <property type="term" value="F:nucleic acid binding"/>
    <property type="evidence" value="ECO:0007669"/>
    <property type="project" value="InterPro"/>
</dbReference>
<dbReference type="GO" id="GO:0008270">
    <property type="term" value="F:zinc ion binding"/>
    <property type="evidence" value="ECO:0007669"/>
    <property type="project" value="InterPro"/>
</dbReference>
<dbReference type="Gene3D" id="1.10.30.50">
    <property type="match status" value="1"/>
</dbReference>
<protein>
    <recommendedName>
        <fullName evidence="1">HNH domain-containing protein</fullName>
    </recommendedName>
</protein>
<sequence length="168" mass="19886">MTSNKRIRNLRRKAAESQEWRCFYCHYPMWETDPNTLKERFRVPGRTVLRFRCTAEHLVAQCDGGRDTEENIVAACQFCNGSRHRKKRPKDAASYASFVRSRIEKGRWHPVRLTHQQFDAFRDDRRRPFGTVIRHALPAKRPKLTHLLAIACMRGSQCYRRDILGDRI</sequence>
<accession>A0A060HYX0</accession>
<dbReference type="Proteomes" id="UP000027180">
    <property type="component" value="Chromosome"/>
</dbReference>
<dbReference type="InterPro" id="IPR002711">
    <property type="entry name" value="HNH"/>
</dbReference>
<dbReference type="EMBL" id="CP006986">
    <property type="protein sequence ID" value="AIC28103.1"/>
    <property type="molecule type" value="Genomic_DNA"/>
</dbReference>
<evidence type="ECO:0000313" key="2">
    <source>
        <dbReference type="EMBL" id="AIC28103.1"/>
    </source>
</evidence>
<dbReference type="AlphaFoldDB" id="A0A060HYX0"/>
<gene>
    <name evidence="2" type="ORF">IE4771_CH03009</name>
</gene>
<dbReference type="Pfam" id="PF01844">
    <property type="entry name" value="HNH"/>
    <property type="match status" value="1"/>
</dbReference>
<evidence type="ECO:0000313" key="3">
    <source>
        <dbReference type="Proteomes" id="UP000027180"/>
    </source>
</evidence>
<organism evidence="2 3">
    <name type="scientific">Rhizobium etli bv. mimosae str. IE4771</name>
    <dbReference type="NCBI Taxonomy" id="1432050"/>
    <lineage>
        <taxon>Bacteria</taxon>
        <taxon>Pseudomonadati</taxon>
        <taxon>Pseudomonadota</taxon>
        <taxon>Alphaproteobacteria</taxon>
        <taxon>Hyphomicrobiales</taxon>
        <taxon>Rhizobiaceae</taxon>
        <taxon>Rhizobium/Agrobacterium group</taxon>
        <taxon>Rhizobium</taxon>
    </lineage>
</organism>
<reference evidence="2 3" key="1">
    <citation type="submission" date="2013-12" db="EMBL/GenBank/DDBJ databases">
        <title>Complete genome sequence of Rhizobium etli bv. mimosae IE4771.</title>
        <authorList>
            <person name="Bustos P."/>
            <person name="Santamaria R.I."/>
            <person name="Lozano L."/>
            <person name="Ormeno-Orrillo E."/>
            <person name="Rogel M.A."/>
            <person name="Romero D."/>
            <person name="Cevallos M.A."/>
            <person name="Martinez-Romero E."/>
            <person name="Gonzalez V."/>
        </authorList>
    </citation>
    <scope>NUCLEOTIDE SEQUENCE [LARGE SCALE GENOMIC DNA]</scope>
    <source>
        <strain evidence="2 3">IE4771</strain>
    </source>
</reference>
<evidence type="ECO:0000259" key="1">
    <source>
        <dbReference type="Pfam" id="PF01844"/>
    </source>
</evidence>